<dbReference type="Gene3D" id="3.40.50.300">
    <property type="entry name" value="P-loop containing nucleotide triphosphate hydrolases"/>
    <property type="match status" value="4"/>
</dbReference>
<dbReference type="GO" id="GO:0004527">
    <property type="term" value="F:exonuclease activity"/>
    <property type="evidence" value="ECO:0007669"/>
    <property type="project" value="UniProtKB-KW"/>
</dbReference>
<evidence type="ECO:0000256" key="14">
    <source>
        <dbReference type="ARBA" id="ARBA00048988"/>
    </source>
</evidence>
<accession>A0A3A8ABD6</accession>
<reference evidence="19 20" key="1">
    <citation type="journal article" date="2018" name="Int. J. Syst. Bacteriol.">
        <title>Oceaniradius stylonemae gen. nov., sp. nov., isolated from a red alga, Stylonema cornu-cervi.</title>
        <authorList>
            <person name="Jeong S."/>
        </authorList>
    </citation>
    <scope>NUCLEOTIDE SEQUENCE [LARGE SCALE GENOMIC DNA]</scope>
    <source>
        <strain evidence="19 20">StC1</strain>
    </source>
</reference>
<dbReference type="InterPro" id="IPR011335">
    <property type="entry name" value="Restrct_endonuc-II-like"/>
</dbReference>
<evidence type="ECO:0000256" key="5">
    <source>
        <dbReference type="ARBA" id="ARBA00022806"/>
    </source>
</evidence>
<proteinExistence type="predicted"/>
<keyword evidence="1" id="KW-0540">Nuclease</keyword>
<evidence type="ECO:0000256" key="3">
    <source>
        <dbReference type="ARBA" id="ARBA00022763"/>
    </source>
</evidence>
<dbReference type="GO" id="GO:0033202">
    <property type="term" value="C:DNA helicase complex"/>
    <property type="evidence" value="ECO:0007669"/>
    <property type="project" value="TreeGrafter"/>
</dbReference>
<dbReference type="AlphaFoldDB" id="A0A3A8ABD6"/>
<dbReference type="InterPro" id="IPR000212">
    <property type="entry name" value="DNA_helicase_UvrD/REP"/>
</dbReference>
<dbReference type="PROSITE" id="PS51217">
    <property type="entry name" value="UVRD_HELICASE_CTER"/>
    <property type="match status" value="1"/>
</dbReference>
<dbReference type="PROSITE" id="PS51198">
    <property type="entry name" value="UVRD_HELICASE_ATP_BIND"/>
    <property type="match status" value="1"/>
</dbReference>
<dbReference type="Pfam" id="PF00580">
    <property type="entry name" value="UvrD-helicase"/>
    <property type="match status" value="1"/>
</dbReference>
<dbReference type="Gene3D" id="1.10.486.10">
    <property type="entry name" value="PCRA, domain 4"/>
    <property type="match status" value="1"/>
</dbReference>
<evidence type="ECO:0000256" key="4">
    <source>
        <dbReference type="ARBA" id="ARBA00022801"/>
    </source>
</evidence>
<organism evidence="19 20">
    <name type="scientific">Oceaniradius stylonematis</name>
    <dbReference type="NCBI Taxonomy" id="2184161"/>
    <lineage>
        <taxon>Bacteria</taxon>
        <taxon>Pseudomonadati</taxon>
        <taxon>Pseudomonadota</taxon>
        <taxon>Alphaproteobacteria</taxon>
        <taxon>Hyphomicrobiales</taxon>
        <taxon>Ahrensiaceae</taxon>
        <taxon>Oceaniradius</taxon>
    </lineage>
</organism>
<evidence type="ECO:0000256" key="2">
    <source>
        <dbReference type="ARBA" id="ARBA00022741"/>
    </source>
</evidence>
<dbReference type="GO" id="GO:0000725">
    <property type="term" value="P:recombinational repair"/>
    <property type="evidence" value="ECO:0007669"/>
    <property type="project" value="TreeGrafter"/>
</dbReference>
<keyword evidence="5 15" id="KW-0347">Helicase</keyword>
<comment type="catalytic activity">
    <reaction evidence="14">
        <text>ATP + H2O = ADP + phosphate + H(+)</text>
        <dbReference type="Rhea" id="RHEA:13065"/>
        <dbReference type="ChEBI" id="CHEBI:15377"/>
        <dbReference type="ChEBI" id="CHEBI:15378"/>
        <dbReference type="ChEBI" id="CHEBI:30616"/>
        <dbReference type="ChEBI" id="CHEBI:43474"/>
        <dbReference type="ChEBI" id="CHEBI:456216"/>
        <dbReference type="EC" id="5.6.2.4"/>
    </reaction>
</comment>
<dbReference type="SUPFAM" id="SSF52980">
    <property type="entry name" value="Restriction endonuclease-like"/>
    <property type="match status" value="1"/>
</dbReference>
<evidence type="ECO:0000256" key="11">
    <source>
        <dbReference type="ARBA" id="ARBA00034617"/>
    </source>
</evidence>
<keyword evidence="4 15" id="KW-0378">Hydrolase</keyword>
<gene>
    <name evidence="19" type="primary">addA</name>
    <name evidence="19" type="ORF">DEM25_004890</name>
</gene>
<evidence type="ECO:0000256" key="10">
    <source>
        <dbReference type="ARBA" id="ARBA00023235"/>
    </source>
</evidence>
<feature type="binding site" evidence="15">
    <location>
        <begin position="28"/>
        <end position="35"/>
    </location>
    <ligand>
        <name>ATP</name>
        <dbReference type="ChEBI" id="CHEBI:30616"/>
    </ligand>
</feature>
<keyword evidence="3" id="KW-0227">DNA damage</keyword>
<feature type="domain" description="UvrD-like helicase C-terminal" evidence="18">
    <location>
        <begin position="515"/>
        <end position="794"/>
    </location>
</feature>
<keyword evidence="8" id="KW-0238">DNA-binding</keyword>
<feature type="region of interest" description="Disordered" evidence="16">
    <location>
        <begin position="948"/>
        <end position="998"/>
    </location>
</feature>
<evidence type="ECO:0000256" key="12">
    <source>
        <dbReference type="ARBA" id="ARBA00034808"/>
    </source>
</evidence>
<dbReference type="PANTHER" id="PTHR11070:SF2">
    <property type="entry name" value="ATP-DEPENDENT DNA HELICASE SRS2"/>
    <property type="match status" value="1"/>
</dbReference>
<comment type="catalytic activity">
    <reaction evidence="11">
        <text>Couples ATP hydrolysis with the unwinding of duplex DNA by translocating in the 3'-5' direction.</text>
        <dbReference type="EC" id="5.6.2.4"/>
    </reaction>
</comment>
<evidence type="ECO:0000256" key="8">
    <source>
        <dbReference type="ARBA" id="ARBA00023125"/>
    </source>
</evidence>
<evidence type="ECO:0000259" key="18">
    <source>
        <dbReference type="PROSITE" id="PS51217"/>
    </source>
</evidence>
<evidence type="ECO:0000313" key="20">
    <source>
        <dbReference type="Proteomes" id="UP000246132"/>
    </source>
</evidence>
<sequence>MAKPLPDDRTRADQARAADPANSAWVSANAGSGKTWVLSTRVIRILLSGTEPSKILCLTYTRAAAAEMKTRVFQRLGAWVAMDDAALRDELAAITDERPGREAIAFARTLFARALETPGGLKIQTIHAFCESLLHRFPLEANIAGHFELLDAEAQALLVAQARRGLLADAAQRSGAGAAVMRLLAIAGESGVEKLLDEIVVRRIAVTDLLRRLSPAGERRGAYRTAFGFAPDETDADVAATVWPLPGFGEADLERLEHAARAPKSPRKTHLKFIAELRDASAEPDALLRLSSLARAFLKADGTPATHNMFPADIAGALPSFEADYLSAADRIAKACNRLDLLREIEGTLDVLAVADALIARYEALKRARGLLDFEDLIARTATLLTRTGASLWVRYKLDQGIDHILIDEAQDTSPAQWDVIRTLADEFFAGDAARPELRTVFAVGDEKQSIYSFQGADPDKFAGTRTHFAQRAGEADRAFEPVQLQVSFRSTEAVLAAVDHVFATEENRAGLTRDSLPTAHRSLRRGEPGRVEIWEQVAKQKSDPSEDWTAPVDAVEEPSLRVATRIAETIKGWIGTRTVLEATGEPIAPDDILVLVRSRDGFVNALSRALKDRGVPVAGADRLALTGHIAVLDLMALGRVMLNRADDLSLAALLKSPLFGRSDDDLFALAHGREGATLWSRLADVGRNDPVLAAIAAQLADWADKAMRWPVHEFYAHVLSACSGREKLIGRLGPETADVLDEFIALTLAAERTGPPALETFLNTLDLYAPEIKREMDQAKGEVRIMTVHGAKGLEAPIVFLVDRGSAPFDARQAPALLPVQLPSETGSDSDALLWRGVPDARSDVQAAALERLKRAAQDEYRRLLYVGMTRAADRLIVAGYRGIHAPSEATWHTMVLSALEPHCDVTETGDGTVWQFPAGLGAVPASAPAVPDKREQAFSLPAGFADPAPPEPPAARPLVPSGASGLAISPETADAAEPGSVSLLDDGGGTPGGSAARRGTLIHTLLQMLPAIDPSERQDRARQWCAMTAPEMDIGDVDSLLAQVFGVLDDPRYAPLFAPESIAEVSVMGTLKLGGEARAVSGAIDRLVAVGDTVLIVDYKTGRHIPETPDAVAEAHARQMALYRALVAPLYPGKAVRTLLLFTAGPAMIEVSGERLASALAGLAQS</sequence>
<keyword evidence="2 15" id="KW-0547">Nucleotide-binding</keyword>
<dbReference type="InterPro" id="IPR027417">
    <property type="entry name" value="P-loop_NTPase"/>
</dbReference>
<evidence type="ECO:0000256" key="6">
    <source>
        <dbReference type="ARBA" id="ARBA00022839"/>
    </source>
</evidence>
<evidence type="ECO:0000256" key="15">
    <source>
        <dbReference type="PROSITE-ProRule" id="PRU00560"/>
    </source>
</evidence>
<dbReference type="InterPro" id="IPR014016">
    <property type="entry name" value="UvrD-like_ATP-bd"/>
</dbReference>
<evidence type="ECO:0000256" key="9">
    <source>
        <dbReference type="ARBA" id="ARBA00023204"/>
    </source>
</evidence>
<keyword evidence="9" id="KW-0234">DNA repair</keyword>
<evidence type="ECO:0000256" key="1">
    <source>
        <dbReference type="ARBA" id="ARBA00022722"/>
    </source>
</evidence>
<dbReference type="Proteomes" id="UP000246132">
    <property type="component" value="Unassembled WGS sequence"/>
</dbReference>
<keyword evidence="10" id="KW-0413">Isomerase</keyword>
<dbReference type="GO" id="GO:0005524">
    <property type="term" value="F:ATP binding"/>
    <property type="evidence" value="ECO:0007669"/>
    <property type="project" value="UniProtKB-UniRule"/>
</dbReference>
<evidence type="ECO:0000259" key="17">
    <source>
        <dbReference type="PROSITE" id="PS51198"/>
    </source>
</evidence>
<evidence type="ECO:0000256" key="7">
    <source>
        <dbReference type="ARBA" id="ARBA00022840"/>
    </source>
</evidence>
<name>A0A3A8ABD6_9HYPH</name>
<dbReference type="GO" id="GO:0003677">
    <property type="term" value="F:DNA binding"/>
    <property type="evidence" value="ECO:0007669"/>
    <property type="project" value="UniProtKB-KW"/>
</dbReference>
<dbReference type="InterPro" id="IPR014151">
    <property type="entry name" value="DNA_helicase_AddA"/>
</dbReference>
<dbReference type="NCBIfam" id="TIGR02784">
    <property type="entry name" value="addA_alphas"/>
    <property type="match status" value="1"/>
</dbReference>
<dbReference type="InterPro" id="IPR014017">
    <property type="entry name" value="DNA_helicase_UvrD-like_C"/>
</dbReference>
<evidence type="ECO:0000256" key="13">
    <source>
        <dbReference type="ARBA" id="ARBA00034923"/>
    </source>
</evidence>
<feature type="domain" description="UvrD-like helicase ATP-binding" evidence="17">
    <location>
        <begin position="7"/>
        <end position="492"/>
    </location>
</feature>
<keyword evidence="7 15" id="KW-0067">ATP-binding</keyword>
<dbReference type="GO" id="GO:0005829">
    <property type="term" value="C:cytosol"/>
    <property type="evidence" value="ECO:0007669"/>
    <property type="project" value="TreeGrafter"/>
</dbReference>
<evidence type="ECO:0000256" key="16">
    <source>
        <dbReference type="SAM" id="MobiDB-lite"/>
    </source>
</evidence>
<dbReference type="InterPro" id="IPR011604">
    <property type="entry name" value="PDDEXK-like_dom_sf"/>
</dbReference>
<evidence type="ECO:0000313" key="19">
    <source>
        <dbReference type="EMBL" id="RKF07185.1"/>
    </source>
</evidence>
<keyword evidence="6" id="KW-0269">Exonuclease</keyword>
<dbReference type="Pfam" id="PF13361">
    <property type="entry name" value="UvrD_C"/>
    <property type="match status" value="1"/>
</dbReference>
<dbReference type="InterPro" id="IPR038726">
    <property type="entry name" value="PDDEXK_AddAB-type"/>
</dbReference>
<keyword evidence="20" id="KW-1185">Reference proteome</keyword>
<dbReference type="Gene3D" id="3.90.320.10">
    <property type="match status" value="1"/>
</dbReference>
<comment type="caution">
    <text evidence="19">The sequence shown here is derived from an EMBL/GenBank/DDBJ whole genome shotgun (WGS) entry which is preliminary data.</text>
</comment>
<dbReference type="EC" id="5.6.2.4" evidence="12"/>
<protein>
    <recommendedName>
        <fullName evidence="12">DNA 3'-5' helicase</fullName>
        <ecNumber evidence="12">5.6.2.4</ecNumber>
    </recommendedName>
    <alternativeName>
        <fullName evidence="13">DNA 3'-5' helicase II</fullName>
    </alternativeName>
</protein>
<dbReference type="OrthoDB" id="9810135at2"/>
<dbReference type="EMBL" id="QFWV02000004">
    <property type="protein sequence ID" value="RKF07185.1"/>
    <property type="molecule type" value="Genomic_DNA"/>
</dbReference>
<dbReference type="GO" id="GO:0043138">
    <property type="term" value="F:3'-5' DNA helicase activity"/>
    <property type="evidence" value="ECO:0007669"/>
    <property type="project" value="UniProtKB-EC"/>
</dbReference>
<dbReference type="RefSeq" id="WP_109766954.1">
    <property type="nucleotide sequence ID" value="NZ_QFWV02000004.1"/>
</dbReference>
<dbReference type="SUPFAM" id="SSF52540">
    <property type="entry name" value="P-loop containing nucleoside triphosphate hydrolases"/>
    <property type="match status" value="1"/>
</dbReference>
<dbReference type="Pfam" id="PF12705">
    <property type="entry name" value="PDDEXK_1"/>
    <property type="match status" value="1"/>
</dbReference>
<dbReference type="PANTHER" id="PTHR11070">
    <property type="entry name" value="UVRD / RECB / PCRA DNA HELICASE FAMILY MEMBER"/>
    <property type="match status" value="1"/>
</dbReference>